<name>A0ABP7E770_9SPHN</name>
<keyword evidence="5 7" id="KW-1133">Transmembrane helix</keyword>
<comment type="similarity">
    <text evidence="2">Belongs to the UPF0719 family.</text>
</comment>
<dbReference type="Pfam" id="PF03994">
    <property type="entry name" value="DUF350"/>
    <property type="match status" value="1"/>
</dbReference>
<evidence type="ECO:0000256" key="6">
    <source>
        <dbReference type="ARBA" id="ARBA00023136"/>
    </source>
</evidence>
<organism evidence="8 9">
    <name type="scientific">Sphingomonas cynarae</name>
    <dbReference type="NCBI Taxonomy" id="930197"/>
    <lineage>
        <taxon>Bacteria</taxon>
        <taxon>Pseudomonadati</taxon>
        <taxon>Pseudomonadota</taxon>
        <taxon>Alphaproteobacteria</taxon>
        <taxon>Sphingomonadales</taxon>
        <taxon>Sphingomonadaceae</taxon>
        <taxon>Sphingomonas</taxon>
    </lineage>
</organism>
<gene>
    <name evidence="8" type="ORF">GCM10022268_22300</name>
</gene>
<comment type="caution">
    <text evidence="8">The sequence shown here is derived from an EMBL/GenBank/DDBJ whole genome shotgun (WGS) entry which is preliminary data.</text>
</comment>
<evidence type="ECO:0000256" key="3">
    <source>
        <dbReference type="ARBA" id="ARBA00022475"/>
    </source>
</evidence>
<feature type="transmembrane region" description="Helical" evidence="7">
    <location>
        <begin position="44"/>
        <end position="68"/>
    </location>
</feature>
<feature type="transmembrane region" description="Helical" evidence="7">
    <location>
        <begin position="80"/>
        <end position="102"/>
    </location>
</feature>
<keyword evidence="4 7" id="KW-0812">Transmembrane</keyword>
<evidence type="ECO:0000256" key="7">
    <source>
        <dbReference type="SAM" id="Phobius"/>
    </source>
</evidence>
<dbReference type="PANTHER" id="PTHR40043:SF1">
    <property type="entry name" value="UPF0719 INNER MEMBRANE PROTEIN YJFL"/>
    <property type="match status" value="1"/>
</dbReference>
<reference evidence="9" key="1">
    <citation type="journal article" date="2019" name="Int. J. Syst. Evol. Microbiol.">
        <title>The Global Catalogue of Microorganisms (GCM) 10K type strain sequencing project: providing services to taxonomists for standard genome sequencing and annotation.</title>
        <authorList>
            <consortium name="The Broad Institute Genomics Platform"/>
            <consortium name="The Broad Institute Genome Sequencing Center for Infectious Disease"/>
            <person name="Wu L."/>
            <person name="Ma J."/>
        </authorList>
    </citation>
    <scope>NUCLEOTIDE SEQUENCE [LARGE SCALE GENOMIC DNA]</scope>
    <source>
        <strain evidence="9">JCM 17498</strain>
    </source>
</reference>
<dbReference type="Proteomes" id="UP001500523">
    <property type="component" value="Unassembled WGS sequence"/>
</dbReference>
<dbReference type="EMBL" id="BAABBF010000005">
    <property type="protein sequence ID" value="GAA3713070.1"/>
    <property type="molecule type" value="Genomic_DNA"/>
</dbReference>
<feature type="transmembrane region" description="Helical" evidence="7">
    <location>
        <begin position="114"/>
        <end position="134"/>
    </location>
</feature>
<comment type="subcellular location">
    <subcellularLocation>
        <location evidence="1">Cell membrane</location>
        <topology evidence="1">Multi-pass membrane protein</topology>
    </subcellularLocation>
</comment>
<feature type="transmembrane region" description="Helical" evidence="7">
    <location>
        <begin position="12"/>
        <end position="32"/>
    </location>
</feature>
<proteinExistence type="inferred from homology"/>
<evidence type="ECO:0000313" key="8">
    <source>
        <dbReference type="EMBL" id="GAA3713070.1"/>
    </source>
</evidence>
<dbReference type="InterPro" id="IPR007140">
    <property type="entry name" value="DUF350"/>
</dbReference>
<keyword evidence="9" id="KW-1185">Reference proteome</keyword>
<evidence type="ECO:0000256" key="4">
    <source>
        <dbReference type="ARBA" id="ARBA00022692"/>
    </source>
</evidence>
<sequence length="138" mass="14193">MDYLTHGFLEGAGHFVVAFGLACLLLAVFKRLYQMSTPYDEASLIAAGNVAAAVALGGAIIGFALPLASALSVTADPIEFAVWGVLAGAVQILASLIVRRFVVRDMTARIEAGNVASGIYLAATSIGVGLLNAASMTY</sequence>
<evidence type="ECO:0000256" key="5">
    <source>
        <dbReference type="ARBA" id="ARBA00022989"/>
    </source>
</evidence>
<keyword evidence="6 7" id="KW-0472">Membrane</keyword>
<dbReference type="PANTHER" id="PTHR40043">
    <property type="entry name" value="UPF0719 INNER MEMBRANE PROTEIN YJFL"/>
    <property type="match status" value="1"/>
</dbReference>
<accession>A0ABP7E770</accession>
<keyword evidence="3" id="KW-1003">Cell membrane</keyword>
<evidence type="ECO:0000256" key="2">
    <source>
        <dbReference type="ARBA" id="ARBA00005779"/>
    </source>
</evidence>
<evidence type="ECO:0000313" key="9">
    <source>
        <dbReference type="Proteomes" id="UP001500523"/>
    </source>
</evidence>
<protein>
    <submittedName>
        <fullName evidence="8">DUF350 domain-containing protein</fullName>
    </submittedName>
</protein>
<dbReference type="RefSeq" id="WP_344693476.1">
    <property type="nucleotide sequence ID" value="NZ_BAABBF010000005.1"/>
</dbReference>
<evidence type="ECO:0000256" key="1">
    <source>
        <dbReference type="ARBA" id="ARBA00004651"/>
    </source>
</evidence>